<dbReference type="SUPFAM" id="SSF52768">
    <property type="entry name" value="Arginase/deacetylase"/>
    <property type="match status" value="1"/>
</dbReference>
<evidence type="ECO:0000256" key="7">
    <source>
        <dbReference type="ARBA" id="ARBA00023163"/>
    </source>
</evidence>
<dbReference type="AlphaFoldDB" id="M3HM31"/>
<evidence type="ECO:0000256" key="8">
    <source>
        <dbReference type="ARBA" id="ARBA00023242"/>
    </source>
</evidence>
<evidence type="ECO:0000256" key="5">
    <source>
        <dbReference type="ARBA" id="ARBA00022853"/>
    </source>
</evidence>
<keyword evidence="8 10" id="KW-0539">Nucleus</keyword>
<feature type="binding site" evidence="13">
    <location>
        <position position="272"/>
    </location>
    <ligand>
        <name>a divalent metal cation</name>
        <dbReference type="ChEBI" id="CHEBI:60240"/>
    </ligand>
</feature>
<dbReference type="Pfam" id="PF00850">
    <property type="entry name" value="Hist_deacetyl"/>
    <property type="match status" value="1"/>
</dbReference>
<evidence type="ECO:0000313" key="16">
    <source>
        <dbReference type="EMBL" id="EMG48497.1"/>
    </source>
</evidence>
<feature type="binding site" evidence="13">
    <location>
        <position position="186"/>
    </location>
    <ligand>
        <name>a divalent metal cation</name>
        <dbReference type="ChEBI" id="CHEBI:60240"/>
    </ligand>
</feature>
<dbReference type="InterPro" id="IPR003084">
    <property type="entry name" value="HDAC_I/II"/>
</dbReference>
<dbReference type="PRINTS" id="PR01271">
    <property type="entry name" value="HISDACETLASE"/>
</dbReference>
<name>M3HM31_CANMX</name>
<evidence type="ECO:0000256" key="13">
    <source>
        <dbReference type="PIRSR" id="PIRSR037913-3"/>
    </source>
</evidence>
<dbReference type="FunFam" id="3.40.800.20:FF:000001">
    <property type="entry name" value="Histone deacetylase"/>
    <property type="match status" value="1"/>
</dbReference>
<keyword evidence="17" id="KW-1185">Reference proteome</keyword>
<feature type="region of interest" description="Disordered" evidence="14">
    <location>
        <begin position="386"/>
        <end position="489"/>
    </location>
</feature>
<evidence type="ECO:0000256" key="11">
    <source>
        <dbReference type="PIRSR" id="PIRSR037913-1"/>
    </source>
</evidence>
<dbReference type="eggNOG" id="KOG1342">
    <property type="taxonomic scope" value="Eukaryota"/>
</dbReference>
<gene>
    <name evidence="16" type="ORF">G210_0922</name>
</gene>
<keyword evidence="13" id="KW-0479">Metal-binding</keyword>
<evidence type="ECO:0000256" key="14">
    <source>
        <dbReference type="SAM" id="MobiDB-lite"/>
    </source>
</evidence>
<evidence type="ECO:0000256" key="2">
    <source>
        <dbReference type="ARBA" id="ARBA00012111"/>
    </source>
</evidence>
<dbReference type="STRING" id="1245528.M3HM31"/>
<dbReference type="GO" id="GO:0070210">
    <property type="term" value="C:Rpd3L-Expanded complex"/>
    <property type="evidence" value="ECO:0007669"/>
    <property type="project" value="TreeGrafter"/>
</dbReference>
<evidence type="ECO:0000256" key="1">
    <source>
        <dbReference type="ARBA" id="ARBA00004123"/>
    </source>
</evidence>
<evidence type="ECO:0000256" key="6">
    <source>
        <dbReference type="ARBA" id="ARBA00023015"/>
    </source>
</evidence>
<dbReference type="EMBL" id="AOGT01001088">
    <property type="protein sequence ID" value="EMG48497.1"/>
    <property type="molecule type" value="Genomic_DNA"/>
</dbReference>
<dbReference type="GO" id="GO:0141221">
    <property type="term" value="F:histone deacetylase activity, hydrolytic mechanism"/>
    <property type="evidence" value="ECO:0007669"/>
    <property type="project" value="UniProtKB-EC"/>
</dbReference>
<dbReference type="InterPro" id="IPR037138">
    <property type="entry name" value="His_deacetylse_dom_sf"/>
</dbReference>
<keyword evidence="4 10" id="KW-0378">Hydrolase</keyword>
<dbReference type="HOGENOM" id="CLU_007727_7_4_1"/>
<comment type="caution">
    <text evidence="16">The sequence shown here is derived from an EMBL/GenBank/DDBJ whole genome shotgun (WGS) entry which is preliminary data.</text>
</comment>
<feature type="binding site" evidence="12">
    <location>
        <position position="157"/>
    </location>
    <ligand>
        <name>substrate</name>
    </ligand>
</feature>
<evidence type="ECO:0000256" key="4">
    <source>
        <dbReference type="ARBA" id="ARBA00022801"/>
    </source>
</evidence>
<feature type="binding site" evidence="13">
    <location>
        <position position="184"/>
    </location>
    <ligand>
        <name>a divalent metal cation</name>
        <dbReference type="ChEBI" id="CHEBI:60240"/>
    </ligand>
</feature>
<feature type="binding site" evidence="12">
    <location>
        <position position="311"/>
    </location>
    <ligand>
        <name>substrate</name>
    </ligand>
</feature>
<evidence type="ECO:0000313" key="17">
    <source>
        <dbReference type="Proteomes" id="UP000011777"/>
    </source>
</evidence>
<reference evidence="16 17" key="1">
    <citation type="submission" date="2013-02" db="EMBL/GenBank/DDBJ databases">
        <title>Genome sequence of Candida maltosa Xu316, a potential industrial strain for xylitol and ethanol production.</title>
        <authorList>
            <person name="Yu J."/>
            <person name="Wang Q."/>
            <person name="Geng X."/>
            <person name="Bao W."/>
            <person name="He P."/>
            <person name="Cai J."/>
        </authorList>
    </citation>
    <scope>NUCLEOTIDE SEQUENCE [LARGE SCALE GENOMIC DNA]</scope>
    <source>
        <strain evidence="17">Xu316</strain>
    </source>
</reference>
<dbReference type="InterPro" id="IPR023801">
    <property type="entry name" value="His_deacetylse_dom"/>
</dbReference>
<feature type="compositionally biased region" description="Basic and acidic residues" evidence="14">
    <location>
        <begin position="451"/>
        <end position="486"/>
    </location>
</feature>
<evidence type="ECO:0000256" key="10">
    <source>
        <dbReference type="PIRNR" id="PIRNR037913"/>
    </source>
</evidence>
<dbReference type="EC" id="3.5.1.98" evidence="2 10"/>
<keyword evidence="6 10" id="KW-0805">Transcription regulation</keyword>
<dbReference type="GO" id="GO:0033698">
    <property type="term" value="C:Rpd3L complex"/>
    <property type="evidence" value="ECO:0007669"/>
    <property type="project" value="UniProtKB-ARBA"/>
</dbReference>
<proteinExistence type="inferred from homology"/>
<dbReference type="PANTHER" id="PTHR10625">
    <property type="entry name" value="HISTONE DEACETYLASE HDAC1-RELATED"/>
    <property type="match status" value="1"/>
</dbReference>
<evidence type="ECO:0000256" key="3">
    <source>
        <dbReference type="ARBA" id="ARBA00022491"/>
    </source>
</evidence>
<feature type="binding site" evidence="12">
    <location>
        <position position="107"/>
    </location>
    <ligand>
        <name>substrate</name>
    </ligand>
</feature>
<dbReference type="Gene3D" id="3.40.800.20">
    <property type="entry name" value="Histone deacetylase domain"/>
    <property type="match status" value="1"/>
</dbReference>
<comment type="catalytic activity">
    <reaction evidence="10">
        <text>N(6)-acetyl-L-lysyl-[histone] + H2O = L-lysyl-[histone] + acetate</text>
        <dbReference type="Rhea" id="RHEA:58196"/>
        <dbReference type="Rhea" id="RHEA-COMP:9845"/>
        <dbReference type="Rhea" id="RHEA-COMP:11338"/>
        <dbReference type="ChEBI" id="CHEBI:15377"/>
        <dbReference type="ChEBI" id="CHEBI:29969"/>
        <dbReference type="ChEBI" id="CHEBI:30089"/>
        <dbReference type="ChEBI" id="CHEBI:61930"/>
        <dbReference type="EC" id="3.5.1.98"/>
    </reaction>
</comment>
<sequence>MYEELPFDELKVDSRKRRVAYFYDQDVGNYFYGTGHCMKPHRIRMTHSLIMNYGLYKKMEIYRAQPASNAEMTQFHTDEYIDFIDRVTPDNLHLFEREQVIFNVGDDCPVFDGLGEFCKISCGGSMEGAARLNNGSADIAINYAGGLHHAKKSEASGFCYTNDIVLAIIELLRYHPRVLYIDTDVHHGDGVEEAFYTNDRVMTCSFHKFGEFFPGTGNLSDIGIGKGKHHAVNVPLRDGIDDASYKSIFEPIISKIMEWYQPSAVVLQCGGDSLSGDRLGPFNLSMRGHANCVNFVRSFGVPMMVLGGGGYTIRNVARTWAFETGICNGEILPKQLPYNGYYEYYAPIYELDVRSANMNNANSKEYLDKILTQVIANLDHTKHAPSVQMHDVPLDMEDLGDVDEDMPDAIDTKGGSQFAQDKRVQADGEFYEDEDKDLEEKNIQENGTEPEPEKEKAKDIVNGNEKEKEKENKDENGSVGPKKDGEGDVIILTEQEQAEIAELNNKSEV</sequence>
<keyword evidence="7 10" id="KW-0804">Transcription</keyword>
<keyword evidence="3" id="KW-0678">Repressor</keyword>
<evidence type="ECO:0000256" key="12">
    <source>
        <dbReference type="PIRSR" id="PIRSR037913-2"/>
    </source>
</evidence>
<dbReference type="PANTHER" id="PTHR10625:SF10">
    <property type="entry name" value="HISTONE DEACETYLASE HDAC1"/>
    <property type="match status" value="1"/>
</dbReference>
<dbReference type="InterPro" id="IPR000286">
    <property type="entry name" value="HDACs"/>
</dbReference>
<protein>
    <recommendedName>
        <fullName evidence="2 10">Histone deacetylase</fullName>
        <ecNumber evidence="2 10">3.5.1.98</ecNumber>
    </recommendedName>
</protein>
<dbReference type="OMA" id="EFCKISC"/>
<dbReference type="GO" id="GO:0031507">
    <property type="term" value="P:heterochromatin formation"/>
    <property type="evidence" value="ECO:0007669"/>
    <property type="project" value="TreeGrafter"/>
</dbReference>
<keyword evidence="5 10" id="KW-0156">Chromatin regulator</keyword>
<dbReference type="PRINTS" id="PR01270">
    <property type="entry name" value="HDASUPER"/>
</dbReference>
<dbReference type="GO" id="GO:0046872">
    <property type="term" value="F:metal ion binding"/>
    <property type="evidence" value="ECO:0007669"/>
    <property type="project" value="UniProtKB-KW"/>
</dbReference>
<evidence type="ECO:0000259" key="15">
    <source>
        <dbReference type="Pfam" id="PF00850"/>
    </source>
</evidence>
<feature type="domain" description="Histone deacetylase" evidence="15">
    <location>
        <begin position="36"/>
        <end position="323"/>
    </location>
</feature>
<feature type="active site" description="Proton acceptor" evidence="11">
    <location>
        <position position="149"/>
    </location>
</feature>
<dbReference type="PIRSF" id="PIRSF037913">
    <property type="entry name" value="His_deacetylse_1"/>
    <property type="match status" value="1"/>
</dbReference>
<evidence type="ECO:0000256" key="9">
    <source>
        <dbReference type="ARBA" id="ARBA00061569"/>
    </source>
</evidence>
<dbReference type="Proteomes" id="UP000011777">
    <property type="component" value="Unassembled WGS sequence"/>
</dbReference>
<feature type="compositionally biased region" description="Acidic residues" evidence="14">
    <location>
        <begin position="394"/>
        <end position="408"/>
    </location>
</feature>
<accession>M3HM31</accession>
<comment type="subcellular location">
    <subcellularLocation>
        <location evidence="1 10">Nucleus</location>
    </subcellularLocation>
</comment>
<dbReference type="OrthoDB" id="1918432at2759"/>
<dbReference type="GO" id="GO:0032221">
    <property type="term" value="C:Rpd3S complex"/>
    <property type="evidence" value="ECO:0007669"/>
    <property type="project" value="UniProtKB-ARBA"/>
</dbReference>
<organism evidence="16 17">
    <name type="scientific">Candida maltosa (strain Xu316)</name>
    <name type="common">Yeast</name>
    <dbReference type="NCBI Taxonomy" id="1245528"/>
    <lineage>
        <taxon>Eukaryota</taxon>
        <taxon>Fungi</taxon>
        <taxon>Dikarya</taxon>
        <taxon>Ascomycota</taxon>
        <taxon>Saccharomycotina</taxon>
        <taxon>Pichiomycetes</taxon>
        <taxon>Debaryomycetaceae</taxon>
        <taxon>Candida/Lodderomyces clade</taxon>
        <taxon>Candida</taxon>
    </lineage>
</organism>
<comment type="similarity">
    <text evidence="9 10">Belongs to the histone deacetylase family. HD Type 1 subfamily.</text>
</comment>
<dbReference type="InterPro" id="IPR023696">
    <property type="entry name" value="Ureohydrolase_dom_sf"/>
</dbReference>